<feature type="compositionally biased region" description="Basic and acidic residues" evidence="1">
    <location>
        <begin position="32"/>
        <end position="48"/>
    </location>
</feature>
<name>A0AAV7NJ98_PLEWA</name>
<evidence type="ECO:0000256" key="1">
    <source>
        <dbReference type="SAM" id="MobiDB-lite"/>
    </source>
</evidence>
<reference evidence="2" key="1">
    <citation type="journal article" date="2022" name="bioRxiv">
        <title>Sequencing and chromosome-scale assembly of the giantPleurodeles waltlgenome.</title>
        <authorList>
            <person name="Brown T."/>
            <person name="Elewa A."/>
            <person name="Iarovenko S."/>
            <person name="Subramanian E."/>
            <person name="Araus A.J."/>
            <person name="Petzold A."/>
            <person name="Susuki M."/>
            <person name="Suzuki K.-i.T."/>
            <person name="Hayashi T."/>
            <person name="Toyoda A."/>
            <person name="Oliveira C."/>
            <person name="Osipova E."/>
            <person name="Leigh N.D."/>
            <person name="Simon A."/>
            <person name="Yun M.H."/>
        </authorList>
    </citation>
    <scope>NUCLEOTIDE SEQUENCE</scope>
    <source>
        <strain evidence="2">20211129_DDA</strain>
        <tissue evidence="2">Liver</tissue>
    </source>
</reference>
<organism evidence="2 3">
    <name type="scientific">Pleurodeles waltl</name>
    <name type="common">Iberian ribbed newt</name>
    <dbReference type="NCBI Taxonomy" id="8319"/>
    <lineage>
        <taxon>Eukaryota</taxon>
        <taxon>Metazoa</taxon>
        <taxon>Chordata</taxon>
        <taxon>Craniata</taxon>
        <taxon>Vertebrata</taxon>
        <taxon>Euteleostomi</taxon>
        <taxon>Amphibia</taxon>
        <taxon>Batrachia</taxon>
        <taxon>Caudata</taxon>
        <taxon>Salamandroidea</taxon>
        <taxon>Salamandridae</taxon>
        <taxon>Pleurodelinae</taxon>
        <taxon>Pleurodeles</taxon>
    </lineage>
</organism>
<dbReference type="Proteomes" id="UP001066276">
    <property type="component" value="Chromosome 8"/>
</dbReference>
<protein>
    <submittedName>
        <fullName evidence="2">Uncharacterized protein</fullName>
    </submittedName>
</protein>
<accession>A0AAV7NJ98</accession>
<keyword evidence="3" id="KW-1185">Reference proteome</keyword>
<feature type="region of interest" description="Disordered" evidence="1">
    <location>
        <begin position="1"/>
        <end position="57"/>
    </location>
</feature>
<comment type="caution">
    <text evidence="2">The sequence shown here is derived from an EMBL/GenBank/DDBJ whole genome shotgun (WGS) entry which is preliminary data.</text>
</comment>
<gene>
    <name evidence="2" type="ORF">NDU88_002955</name>
</gene>
<dbReference type="AlphaFoldDB" id="A0AAV7NJ98"/>
<sequence>MGRGQRVRPATSGSASDSVRENQRMSRSSTNRAHDNCRGAEVPYRESNRPIQPSSRQGHIKTALGAWIAPSSSCRYALTSVRLPTASPLPVCVGFQFYYGLGQELLVYATAILGG</sequence>
<proteinExistence type="predicted"/>
<evidence type="ECO:0000313" key="2">
    <source>
        <dbReference type="EMBL" id="KAJ1114724.1"/>
    </source>
</evidence>
<evidence type="ECO:0000313" key="3">
    <source>
        <dbReference type="Proteomes" id="UP001066276"/>
    </source>
</evidence>
<dbReference type="EMBL" id="JANPWB010000012">
    <property type="protein sequence ID" value="KAJ1114724.1"/>
    <property type="molecule type" value="Genomic_DNA"/>
</dbReference>